<dbReference type="InterPro" id="IPR037053">
    <property type="entry name" value="Phage_tail_collar_dom_sf"/>
</dbReference>
<dbReference type="EMBL" id="JARJJS010000001">
    <property type="protein sequence ID" value="MDF4023755.1"/>
    <property type="molecule type" value="Genomic_DNA"/>
</dbReference>
<evidence type="ECO:0000313" key="2">
    <source>
        <dbReference type="EMBL" id="MDF4023755.1"/>
    </source>
</evidence>
<dbReference type="RefSeq" id="WP_320550804.1">
    <property type="nucleotide sequence ID" value="NZ_JAQLOK010000002.1"/>
</dbReference>
<evidence type="ECO:0000313" key="3">
    <source>
        <dbReference type="Proteomes" id="UP001528850"/>
    </source>
</evidence>
<protein>
    <submittedName>
        <fullName evidence="2">Tail fiber protein</fullName>
    </submittedName>
</protein>
<accession>A0ABT6B6T1</accession>
<reference evidence="2 3" key="1">
    <citation type="journal article" date="2024" name="Curr. Microbiol.">
        <title>Luteibacter sahnii sp. nov., A Novel Yellow-Colored Xanthomonadin Pigment Producing Probiotic Bacterium from Healthy Rice Seed Microbiome.</title>
        <authorList>
            <person name="Jaiswal G."/>
            <person name="Rana R."/>
            <person name="Nayak P.K."/>
            <person name="Chouhan R."/>
            <person name="Gandhi S.G."/>
            <person name="Patel H.K."/>
            <person name="Patil P.B."/>
        </authorList>
    </citation>
    <scope>NUCLEOTIDE SEQUENCE [LARGE SCALE GENOMIC DNA]</scope>
    <source>
        <strain evidence="2 3">PPL201</strain>
    </source>
</reference>
<gene>
    <name evidence="2" type="ORF">P3W24_02035</name>
</gene>
<dbReference type="Proteomes" id="UP001528850">
    <property type="component" value="Unassembled WGS sequence"/>
</dbReference>
<proteinExistence type="predicted"/>
<sequence>MDPYFGEIRLFGFDYPTNGWALCNGQLLPIRQYSALYALLGVQFGGDGVNTFALPNYNGRAPMGQGTGSGLPPTVTGDTNGSETVALNTVQMPYHDHTVSAYLQADNRLTAPTTGASLASSMRASSFLGGSITPNTTFHPMTLSVAGNSLPHENRQPYLVLNYCIALEGVFPSFS</sequence>
<comment type="caution">
    <text evidence="2">The sequence shown here is derived from an EMBL/GenBank/DDBJ whole genome shotgun (WGS) entry which is preliminary data.</text>
</comment>
<evidence type="ECO:0000259" key="1">
    <source>
        <dbReference type="Pfam" id="PF07484"/>
    </source>
</evidence>
<name>A0ABT6B6T1_9GAMM</name>
<organism evidence="2 3">
    <name type="scientific">Luteibacter sahnii</name>
    <dbReference type="NCBI Taxonomy" id="3021977"/>
    <lineage>
        <taxon>Bacteria</taxon>
        <taxon>Pseudomonadati</taxon>
        <taxon>Pseudomonadota</taxon>
        <taxon>Gammaproteobacteria</taxon>
        <taxon>Lysobacterales</taxon>
        <taxon>Rhodanobacteraceae</taxon>
        <taxon>Luteibacter</taxon>
    </lineage>
</organism>
<dbReference type="Gene3D" id="3.90.1340.10">
    <property type="entry name" value="Phage tail collar domain"/>
    <property type="match status" value="1"/>
</dbReference>
<dbReference type="Pfam" id="PF07484">
    <property type="entry name" value="Collar"/>
    <property type="match status" value="1"/>
</dbReference>
<feature type="domain" description="Phage tail collar" evidence="1">
    <location>
        <begin position="6"/>
        <end position="62"/>
    </location>
</feature>
<keyword evidence="3" id="KW-1185">Reference proteome</keyword>
<dbReference type="InterPro" id="IPR011083">
    <property type="entry name" value="Phage_tail_collar_dom"/>
</dbReference>
<dbReference type="SUPFAM" id="SSF88874">
    <property type="entry name" value="Receptor-binding domain of short tail fibre protein gp12"/>
    <property type="match status" value="1"/>
</dbReference>